<name>A0AAN8J7C9_PATCE</name>
<dbReference type="GO" id="GO:0008757">
    <property type="term" value="F:S-adenosylmethionine-dependent methyltransferase activity"/>
    <property type="evidence" value="ECO:0007669"/>
    <property type="project" value="InterPro"/>
</dbReference>
<feature type="domain" description="Methyltransferase type 11" evidence="4">
    <location>
        <begin position="55"/>
        <end position="146"/>
    </location>
</feature>
<dbReference type="AlphaFoldDB" id="A0AAN8J7C9"/>
<dbReference type="Proteomes" id="UP001347796">
    <property type="component" value="Unassembled WGS sequence"/>
</dbReference>
<dbReference type="Gene3D" id="3.40.50.150">
    <property type="entry name" value="Vaccinia Virus protein VP39"/>
    <property type="match status" value="1"/>
</dbReference>
<comment type="similarity">
    <text evidence="1">Belongs to the methyltransferase superfamily.</text>
</comment>
<keyword evidence="3" id="KW-0808">Transferase</keyword>
<dbReference type="InterPro" id="IPR051052">
    <property type="entry name" value="Diverse_substrate_MTase"/>
</dbReference>
<evidence type="ECO:0000313" key="5">
    <source>
        <dbReference type="EMBL" id="KAK6170466.1"/>
    </source>
</evidence>
<comment type="caution">
    <text evidence="5">The sequence shown here is derived from an EMBL/GenBank/DDBJ whole genome shotgun (WGS) entry which is preliminary data.</text>
</comment>
<dbReference type="InterPro" id="IPR029063">
    <property type="entry name" value="SAM-dependent_MTases_sf"/>
</dbReference>
<reference evidence="5 6" key="1">
    <citation type="submission" date="2024-01" db="EMBL/GenBank/DDBJ databases">
        <title>The genome of the rayed Mediterranean limpet Patella caerulea (Linnaeus, 1758).</title>
        <authorList>
            <person name="Anh-Thu Weber A."/>
            <person name="Halstead-Nussloch G."/>
        </authorList>
    </citation>
    <scope>NUCLEOTIDE SEQUENCE [LARGE SCALE GENOMIC DNA]</scope>
    <source>
        <strain evidence="5">AATW-2023a</strain>
        <tissue evidence="5">Whole specimen</tissue>
    </source>
</reference>
<dbReference type="EMBL" id="JAZGQO010000014">
    <property type="protein sequence ID" value="KAK6170466.1"/>
    <property type="molecule type" value="Genomic_DNA"/>
</dbReference>
<sequence>MDIHETARKGFQQGPAYDAYRPSYSDETIDFVLDLVRKVEILPQQENNIKYDIVELGAGTGKFSRKLLSKIKQERFLATEPLEGFLETLKGQSPGVETLQCAANDIPLPDKSVKAFICAQSFHWFANVKSLTEINRVLVPNGILVLVWNRKDQDVPWVNEFYKKIESYKGDNPPPQYNDMKWKEVFHQVTSIQYVQDYRLQGVKFEGPMDFVLNNACSVSYMNNLEDEKKKLAREELKKILLKQHKESATIVVPHFTSLYLYKKIN</sequence>
<proteinExistence type="inferred from homology"/>
<accession>A0AAN8J7C9</accession>
<evidence type="ECO:0000256" key="2">
    <source>
        <dbReference type="ARBA" id="ARBA00022603"/>
    </source>
</evidence>
<evidence type="ECO:0000259" key="4">
    <source>
        <dbReference type="Pfam" id="PF08241"/>
    </source>
</evidence>
<dbReference type="PANTHER" id="PTHR44942">
    <property type="entry name" value="METHYLTRANSF_11 DOMAIN-CONTAINING PROTEIN"/>
    <property type="match status" value="1"/>
</dbReference>
<dbReference type="PANTHER" id="PTHR44942:SF4">
    <property type="entry name" value="METHYLTRANSFERASE TYPE 11 DOMAIN-CONTAINING PROTEIN"/>
    <property type="match status" value="1"/>
</dbReference>
<evidence type="ECO:0000256" key="1">
    <source>
        <dbReference type="ARBA" id="ARBA00008361"/>
    </source>
</evidence>
<evidence type="ECO:0000313" key="6">
    <source>
        <dbReference type="Proteomes" id="UP001347796"/>
    </source>
</evidence>
<evidence type="ECO:0000256" key="3">
    <source>
        <dbReference type="ARBA" id="ARBA00022679"/>
    </source>
</evidence>
<dbReference type="InterPro" id="IPR013216">
    <property type="entry name" value="Methyltransf_11"/>
</dbReference>
<dbReference type="SUPFAM" id="SSF53335">
    <property type="entry name" value="S-adenosyl-L-methionine-dependent methyltransferases"/>
    <property type="match status" value="1"/>
</dbReference>
<dbReference type="CDD" id="cd02440">
    <property type="entry name" value="AdoMet_MTases"/>
    <property type="match status" value="1"/>
</dbReference>
<dbReference type="Pfam" id="PF08241">
    <property type="entry name" value="Methyltransf_11"/>
    <property type="match status" value="1"/>
</dbReference>
<dbReference type="GO" id="GO:0032259">
    <property type="term" value="P:methylation"/>
    <property type="evidence" value="ECO:0007669"/>
    <property type="project" value="UniProtKB-KW"/>
</dbReference>
<organism evidence="5 6">
    <name type="scientific">Patella caerulea</name>
    <name type="common">Rayed Mediterranean limpet</name>
    <dbReference type="NCBI Taxonomy" id="87958"/>
    <lineage>
        <taxon>Eukaryota</taxon>
        <taxon>Metazoa</taxon>
        <taxon>Spiralia</taxon>
        <taxon>Lophotrochozoa</taxon>
        <taxon>Mollusca</taxon>
        <taxon>Gastropoda</taxon>
        <taxon>Patellogastropoda</taxon>
        <taxon>Patelloidea</taxon>
        <taxon>Patellidae</taxon>
        <taxon>Patella</taxon>
    </lineage>
</organism>
<gene>
    <name evidence="5" type="ORF">SNE40_018853</name>
</gene>
<protein>
    <recommendedName>
        <fullName evidence="4">Methyltransferase type 11 domain-containing protein</fullName>
    </recommendedName>
</protein>
<keyword evidence="2" id="KW-0489">Methyltransferase</keyword>
<keyword evidence="6" id="KW-1185">Reference proteome</keyword>